<gene>
    <name evidence="1" type="ORF">SAMN05445850_7580</name>
</gene>
<reference evidence="2" key="1">
    <citation type="submission" date="2016-10" db="EMBL/GenBank/DDBJ databases">
        <authorList>
            <person name="Varghese N."/>
            <person name="Submissions S."/>
        </authorList>
    </citation>
    <scope>NUCLEOTIDE SEQUENCE [LARGE SCALE GENOMIC DNA]</scope>
    <source>
        <strain evidence="2">DUS833</strain>
    </source>
</reference>
<sequence>MQASPAQADGYFQWQINSLGGGFTPYGPTDYLYGNGTPNKNVFMGQFEHFGQNRFGSNWIDFENYHGADMTRDLILHRGTLSPEHSSGTCEVEQCISKAGNRRCQVKP</sequence>
<dbReference type="Proteomes" id="UP000199365">
    <property type="component" value="Unassembled WGS sequence"/>
</dbReference>
<protein>
    <submittedName>
        <fullName evidence="1">Uncharacterized protein</fullName>
    </submittedName>
</protein>
<proteinExistence type="predicted"/>
<evidence type="ECO:0000313" key="1">
    <source>
        <dbReference type="EMBL" id="SDR61145.1"/>
    </source>
</evidence>
<organism evidence="1 2">
    <name type="scientific">Paraburkholderia tuberum</name>
    <dbReference type="NCBI Taxonomy" id="157910"/>
    <lineage>
        <taxon>Bacteria</taxon>
        <taxon>Pseudomonadati</taxon>
        <taxon>Pseudomonadota</taxon>
        <taxon>Betaproteobacteria</taxon>
        <taxon>Burkholderiales</taxon>
        <taxon>Burkholderiaceae</taxon>
        <taxon>Paraburkholderia</taxon>
    </lineage>
</organism>
<dbReference type="EMBL" id="FNKX01000004">
    <property type="protein sequence ID" value="SDR61145.1"/>
    <property type="molecule type" value="Genomic_DNA"/>
</dbReference>
<evidence type="ECO:0000313" key="2">
    <source>
        <dbReference type="Proteomes" id="UP000199365"/>
    </source>
</evidence>
<accession>A0A1H1KHA2</accession>
<dbReference type="AlphaFoldDB" id="A0A1H1KHA2"/>
<name>A0A1H1KHA2_9BURK</name>
<keyword evidence="2" id="KW-1185">Reference proteome</keyword>